<keyword evidence="1" id="KW-0812">Transmembrane</keyword>
<sequence>MSIMKSEGGFQCNKLEDCDPRGCRVYSHLESVTVFVMDAHQTITLFVIVMLAFMRAFAFVSQFPN</sequence>
<keyword evidence="1" id="KW-0472">Membrane</keyword>
<dbReference type="Proteomes" id="UP000886595">
    <property type="component" value="Unassembled WGS sequence"/>
</dbReference>
<evidence type="ECO:0000313" key="3">
    <source>
        <dbReference type="Proteomes" id="UP000886595"/>
    </source>
</evidence>
<comment type="caution">
    <text evidence="2">The sequence shown here is derived from an EMBL/GenBank/DDBJ whole genome shotgun (WGS) entry which is preliminary data.</text>
</comment>
<keyword evidence="1" id="KW-1133">Transmembrane helix</keyword>
<reference evidence="2 3" key="1">
    <citation type="submission" date="2020-02" db="EMBL/GenBank/DDBJ databases">
        <authorList>
            <person name="Ma Q."/>
            <person name="Huang Y."/>
            <person name="Song X."/>
            <person name="Pei D."/>
        </authorList>
    </citation>
    <scope>NUCLEOTIDE SEQUENCE [LARGE SCALE GENOMIC DNA]</scope>
    <source>
        <strain evidence="2">Sxm20200214</strain>
        <tissue evidence="2">Leaf</tissue>
    </source>
</reference>
<evidence type="ECO:0000256" key="1">
    <source>
        <dbReference type="SAM" id="Phobius"/>
    </source>
</evidence>
<dbReference type="EMBL" id="JAAMPC010000001">
    <property type="protein sequence ID" value="KAG2334698.1"/>
    <property type="molecule type" value="Genomic_DNA"/>
</dbReference>
<evidence type="ECO:0000313" key="2">
    <source>
        <dbReference type="EMBL" id="KAG2334698.1"/>
    </source>
</evidence>
<gene>
    <name evidence="2" type="ORF">Bca52824_005878</name>
</gene>
<feature type="transmembrane region" description="Helical" evidence="1">
    <location>
        <begin position="39"/>
        <end position="60"/>
    </location>
</feature>
<keyword evidence="3" id="KW-1185">Reference proteome</keyword>
<organism evidence="2 3">
    <name type="scientific">Brassica carinata</name>
    <name type="common">Ethiopian mustard</name>
    <name type="synonym">Abyssinian cabbage</name>
    <dbReference type="NCBI Taxonomy" id="52824"/>
    <lineage>
        <taxon>Eukaryota</taxon>
        <taxon>Viridiplantae</taxon>
        <taxon>Streptophyta</taxon>
        <taxon>Embryophyta</taxon>
        <taxon>Tracheophyta</taxon>
        <taxon>Spermatophyta</taxon>
        <taxon>Magnoliopsida</taxon>
        <taxon>eudicotyledons</taxon>
        <taxon>Gunneridae</taxon>
        <taxon>Pentapetalae</taxon>
        <taxon>rosids</taxon>
        <taxon>malvids</taxon>
        <taxon>Brassicales</taxon>
        <taxon>Brassicaceae</taxon>
        <taxon>Brassiceae</taxon>
        <taxon>Brassica</taxon>
    </lineage>
</organism>
<accession>A0A8X7WPL5</accession>
<proteinExistence type="predicted"/>
<protein>
    <submittedName>
        <fullName evidence="2">Uncharacterized protein</fullName>
    </submittedName>
</protein>
<name>A0A8X7WPL5_BRACI</name>
<dbReference type="AlphaFoldDB" id="A0A8X7WPL5"/>